<protein>
    <submittedName>
        <fullName evidence="1">Uncharacterized protein</fullName>
    </submittedName>
</protein>
<dbReference type="EMBL" id="HBIW01016232">
    <property type="protein sequence ID" value="CAE0698564.1"/>
    <property type="molecule type" value="Transcribed_RNA"/>
</dbReference>
<reference evidence="1" key="1">
    <citation type="submission" date="2021-01" db="EMBL/GenBank/DDBJ databases">
        <authorList>
            <person name="Corre E."/>
            <person name="Pelletier E."/>
            <person name="Niang G."/>
            <person name="Scheremetjew M."/>
            <person name="Finn R."/>
            <person name="Kale V."/>
            <person name="Holt S."/>
            <person name="Cochrane G."/>
            <person name="Meng A."/>
            <person name="Brown T."/>
            <person name="Cohen L."/>
        </authorList>
    </citation>
    <scope>NUCLEOTIDE SEQUENCE</scope>
    <source>
        <strain evidence="1">CCMP1756</strain>
    </source>
</reference>
<gene>
    <name evidence="1" type="ORF">PCAL00307_LOCUS14000</name>
</gene>
<dbReference type="AlphaFoldDB" id="A0A7S3ZYV8"/>
<accession>A0A7S3ZYV8</accession>
<name>A0A7S3ZYV8_9STRA</name>
<organism evidence="1">
    <name type="scientific">Pelagomonas calceolata</name>
    <dbReference type="NCBI Taxonomy" id="35677"/>
    <lineage>
        <taxon>Eukaryota</taxon>
        <taxon>Sar</taxon>
        <taxon>Stramenopiles</taxon>
        <taxon>Ochrophyta</taxon>
        <taxon>Pelagophyceae</taxon>
        <taxon>Pelagomonadales</taxon>
        <taxon>Pelagomonadaceae</taxon>
        <taxon>Pelagomonas</taxon>
    </lineage>
</organism>
<evidence type="ECO:0000313" key="1">
    <source>
        <dbReference type="EMBL" id="CAE0698564.1"/>
    </source>
</evidence>
<proteinExistence type="predicted"/>
<dbReference type="PANTHER" id="PTHR31152:SF1">
    <property type="entry name" value="PLAC8 FAMILY PROTEIN"/>
    <property type="match status" value="1"/>
</dbReference>
<sequence length="244" mass="27070">MACNSLCFCFSGEPLRPDEYGAEGGRGATYEKYATNRETFQLGMGDAPLRAPLQCLAGGFPVTFICCQWHMRYRALNHVAPGSEWENYLCCQGYLPACLCFQPGHCGEREFPRTCMCLEACLCPGLAVSSTRFLLMDMYHLAADECDNRIIRFNNFVQVLSCVCHCIAMFNRNFRHLARLLDLIAEIVFFATAGCMTAQVDAEIKYREGGGASPGNYQGYNPVAQTAKPPPYAGTPLLTEAMDR</sequence>
<dbReference type="PANTHER" id="PTHR31152">
    <property type="entry name" value="PLAC8 FAMILY PROTEIN"/>
    <property type="match status" value="1"/>
</dbReference>